<accession>A0A5B8V7J7</accession>
<evidence type="ECO:0000256" key="2">
    <source>
        <dbReference type="ARBA" id="ARBA00011245"/>
    </source>
</evidence>
<dbReference type="GO" id="GO:0030246">
    <property type="term" value="F:carbohydrate binding"/>
    <property type="evidence" value="ECO:0007669"/>
    <property type="project" value="InterPro"/>
</dbReference>
<dbReference type="OrthoDB" id="9791280at2"/>
<reference evidence="4 5" key="1">
    <citation type="journal article" date="2016" name="Int. J. Syst. Evol. Microbiol.">
        <title>Panacibacter ginsenosidivorans gen. nov., sp. nov., with ginsenoside converting activity isolated from soil of a ginseng field.</title>
        <authorList>
            <person name="Siddiqi M.Z."/>
            <person name="Muhammad Shafi S."/>
            <person name="Choi K.D."/>
            <person name="Im W.T."/>
        </authorList>
    </citation>
    <scope>NUCLEOTIDE SEQUENCE [LARGE SCALE GENOMIC DNA]</scope>
    <source>
        <strain evidence="4 5">Gsoil1550</strain>
    </source>
</reference>
<name>A0A5B8V7J7_9BACT</name>
<dbReference type="Gene3D" id="2.70.98.10">
    <property type="match status" value="1"/>
</dbReference>
<dbReference type="Proteomes" id="UP000321533">
    <property type="component" value="Chromosome"/>
</dbReference>
<dbReference type="InterPro" id="IPR014718">
    <property type="entry name" value="GH-type_carb-bd"/>
</dbReference>
<comment type="subunit">
    <text evidence="2">Monomer.</text>
</comment>
<organism evidence="4 5">
    <name type="scientific">Panacibacter ginsenosidivorans</name>
    <dbReference type="NCBI Taxonomy" id="1813871"/>
    <lineage>
        <taxon>Bacteria</taxon>
        <taxon>Pseudomonadati</taxon>
        <taxon>Bacteroidota</taxon>
        <taxon>Chitinophagia</taxon>
        <taxon>Chitinophagales</taxon>
        <taxon>Chitinophagaceae</taxon>
        <taxon>Panacibacter</taxon>
    </lineage>
</organism>
<evidence type="ECO:0000256" key="3">
    <source>
        <dbReference type="ARBA" id="ARBA00022837"/>
    </source>
</evidence>
<dbReference type="AlphaFoldDB" id="A0A5B8V7J7"/>
<dbReference type="EMBL" id="CP042435">
    <property type="protein sequence ID" value="QEC66666.1"/>
    <property type="molecule type" value="Genomic_DNA"/>
</dbReference>
<evidence type="ECO:0000313" key="4">
    <source>
        <dbReference type="EMBL" id="QEC66666.1"/>
    </source>
</evidence>
<gene>
    <name evidence="4" type="ORF">FRZ67_04885</name>
</gene>
<protein>
    <recommendedName>
        <fullName evidence="6">Aldose 1-epimerase</fullName>
    </recommendedName>
</protein>
<evidence type="ECO:0008006" key="6">
    <source>
        <dbReference type="Google" id="ProtNLM"/>
    </source>
</evidence>
<dbReference type="KEGG" id="pgin:FRZ67_04885"/>
<keyword evidence="3" id="KW-0106">Calcium</keyword>
<evidence type="ECO:0000256" key="1">
    <source>
        <dbReference type="ARBA" id="ARBA00001913"/>
    </source>
</evidence>
<sequence length="350" mass="39507">MLITDTKIQLQNKTSVLEADLHGGAITDFHLKENPVNPLSFRFSKDRMPANNKAGAAYQGHFICAGRWGEPSTGEINTGIPNHGEPANIEWQLNENDETGLAMETTAHLEGLHVQRKMQMNEHVALCHVTETITNINPLGRLYQIVQHPTIAVPFLDGTTVINCNATTGFNYLYGDQPSKHIVNWPVATDDNKNAFDLRNPQKNYNSVFSFIVDPKDNYGWLTAYSPAHQLVLGYVWQRKDYSWINLWQHFENGIIKYRGLEFGTTGLHQPFQKIIENNNLEVFNEPTVAYIDAGEQVTKEYACFLFPGGNNFRGIEQIEINDGVITAVEKDSGKHIDIGNVNFTNHHEK</sequence>
<comment type="cofactor">
    <cofactor evidence="1">
        <name>Ca(2+)</name>
        <dbReference type="ChEBI" id="CHEBI:29108"/>
    </cofactor>
</comment>
<proteinExistence type="predicted"/>
<keyword evidence="5" id="KW-1185">Reference proteome</keyword>
<dbReference type="RefSeq" id="WP_147188466.1">
    <property type="nucleotide sequence ID" value="NZ_CP042435.1"/>
</dbReference>
<evidence type="ECO:0000313" key="5">
    <source>
        <dbReference type="Proteomes" id="UP000321533"/>
    </source>
</evidence>